<dbReference type="FunFam" id="3.10.300.10:FF:000001">
    <property type="entry name" value="Putative 3-methyladenine DNA glycosylase"/>
    <property type="match status" value="1"/>
</dbReference>
<gene>
    <name evidence="6" type="ordered locus">Hoch_2679</name>
</gene>
<evidence type="ECO:0000313" key="6">
    <source>
        <dbReference type="EMBL" id="ACY15210.1"/>
    </source>
</evidence>
<dbReference type="AlphaFoldDB" id="D0LM32"/>
<dbReference type="NCBIfam" id="TIGR00567">
    <property type="entry name" value="3mg"/>
    <property type="match status" value="1"/>
</dbReference>
<dbReference type="NCBIfam" id="NF002003">
    <property type="entry name" value="PRK00802.1-3"/>
    <property type="match status" value="1"/>
</dbReference>
<proteinExistence type="inferred from homology"/>
<dbReference type="Proteomes" id="UP000001880">
    <property type="component" value="Chromosome"/>
</dbReference>
<dbReference type="STRING" id="502025.Hoch_2679"/>
<keyword evidence="3 5" id="KW-0378">Hydrolase</keyword>
<evidence type="ECO:0000256" key="5">
    <source>
        <dbReference type="HAMAP-Rule" id="MF_00527"/>
    </source>
</evidence>
<dbReference type="HAMAP" id="MF_00527">
    <property type="entry name" value="3MGH"/>
    <property type="match status" value="1"/>
</dbReference>
<evidence type="ECO:0000256" key="1">
    <source>
        <dbReference type="ARBA" id="ARBA00009232"/>
    </source>
</evidence>
<dbReference type="HOGENOM" id="CLU_060471_4_1_7"/>
<dbReference type="CDD" id="cd00540">
    <property type="entry name" value="AAG"/>
    <property type="match status" value="1"/>
</dbReference>
<comment type="similarity">
    <text evidence="1 5">Belongs to the DNA glycosylase MPG family.</text>
</comment>
<dbReference type="Pfam" id="PF02245">
    <property type="entry name" value="Pur_DNA_glyco"/>
    <property type="match status" value="1"/>
</dbReference>
<keyword evidence="6" id="KW-0326">Glycosidase</keyword>
<keyword evidence="4 5" id="KW-0234">DNA repair</keyword>
<evidence type="ECO:0000256" key="2">
    <source>
        <dbReference type="ARBA" id="ARBA00022763"/>
    </source>
</evidence>
<dbReference type="SUPFAM" id="SSF50486">
    <property type="entry name" value="FMT C-terminal domain-like"/>
    <property type="match status" value="1"/>
</dbReference>
<dbReference type="OrthoDB" id="9794313at2"/>
<dbReference type="PANTHER" id="PTHR10429">
    <property type="entry name" value="DNA-3-METHYLADENINE GLYCOSYLASE"/>
    <property type="match status" value="1"/>
</dbReference>
<dbReference type="InterPro" id="IPR036995">
    <property type="entry name" value="MPG_sf"/>
</dbReference>
<dbReference type="InterPro" id="IPR003180">
    <property type="entry name" value="MPG"/>
</dbReference>
<accession>D0LM32</accession>
<dbReference type="KEGG" id="hoh:Hoch_2679"/>
<dbReference type="GO" id="GO:0003677">
    <property type="term" value="F:DNA binding"/>
    <property type="evidence" value="ECO:0007669"/>
    <property type="project" value="InterPro"/>
</dbReference>
<reference evidence="6 7" key="1">
    <citation type="journal article" date="2010" name="Stand. Genomic Sci.">
        <title>Complete genome sequence of Haliangium ochraceum type strain (SMP-2).</title>
        <authorList>
            <consortium name="US DOE Joint Genome Institute (JGI-PGF)"/>
            <person name="Ivanova N."/>
            <person name="Daum C."/>
            <person name="Lang E."/>
            <person name="Abt B."/>
            <person name="Kopitz M."/>
            <person name="Saunders E."/>
            <person name="Lapidus A."/>
            <person name="Lucas S."/>
            <person name="Glavina Del Rio T."/>
            <person name="Nolan M."/>
            <person name="Tice H."/>
            <person name="Copeland A."/>
            <person name="Cheng J.F."/>
            <person name="Chen F."/>
            <person name="Bruce D."/>
            <person name="Goodwin L."/>
            <person name="Pitluck S."/>
            <person name="Mavromatis K."/>
            <person name="Pati A."/>
            <person name="Mikhailova N."/>
            <person name="Chen A."/>
            <person name="Palaniappan K."/>
            <person name="Land M."/>
            <person name="Hauser L."/>
            <person name="Chang Y.J."/>
            <person name="Jeffries C.D."/>
            <person name="Detter J.C."/>
            <person name="Brettin T."/>
            <person name="Rohde M."/>
            <person name="Goker M."/>
            <person name="Bristow J."/>
            <person name="Markowitz V."/>
            <person name="Eisen J.A."/>
            <person name="Hugenholtz P."/>
            <person name="Kyrpides N.C."/>
            <person name="Klenk H.P."/>
        </authorList>
    </citation>
    <scope>NUCLEOTIDE SEQUENCE [LARGE SCALE GENOMIC DNA]</scope>
    <source>
        <strain evidence="7">DSM 14365 / CIP 107738 / JCM 11303 / AJ 13395 / SMP-2</strain>
    </source>
</reference>
<dbReference type="PANTHER" id="PTHR10429:SF0">
    <property type="entry name" value="DNA-3-METHYLADENINE GLYCOSYLASE"/>
    <property type="match status" value="1"/>
</dbReference>
<organism evidence="6 7">
    <name type="scientific">Haliangium ochraceum (strain DSM 14365 / JCM 11303 / SMP-2)</name>
    <dbReference type="NCBI Taxonomy" id="502025"/>
    <lineage>
        <taxon>Bacteria</taxon>
        <taxon>Pseudomonadati</taxon>
        <taxon>Myxococcota</taxon>
        <taxon>Polyangia</taxon>
        <taxon>Haliangiales</taxon>
        <taxon>Kofleriaceae</taxon>
        <taxon>Haliangium</taxon>
    </lineage>
</organism>
<dbReference type="GO" id="GO:0003905">
    <property type="term" value="F:alkylbase DNA N-glycosylase activity"/>
    <property type="evidence" value="ECO:0007669"/>
    <property type="project" value="InterPro"/>
</dbReference>
<dbReference type="EC" id="3.2.2.-" evidence="5"/>
<name>D0LM32_HALO1</name>
<dbReference type="eggNOG" id="COG2094">
    <property type="taxonomic scope" value="Bacteria"/>
</dbReference>
<keyword evidence="2 5" id="KW-0227">DNA damage</keyword>
<dbReference type="GO" id="GO:0006284">
    <property type="term" value="P:base-excision repair"/>
    <property type="evidence" value="ECO:0007669"/>
    <property type="project" value="InterPro"/>
</dbReference>
<protein>
    <recommendedName>
        <fullName evidence="5">Putative 3-methyladenine DNA glycosylase</fullName>
        <ecNumber evidence="5">3.2.2.-</ecNumber>
    </recommendedName>
</protein>
<dbReference type="Gene3D" id="3.10.300.10">
    <property type="entry name" value="Methylpurine-DNA glycosylase (MPG)"/>
    <property type="match status" value="1"/>
</dbReference>
<dbReference type="InterPro" id="IPR011034">
    <property type="entry name" value="Formyl_transferase-like_C_sf"/>
</dbReference>
<sequence length="206" mass="21567">MPSNAVSVSAPSSSASVNAARLPARFFRQPAPALARALLGKTLVHGARSGLIVETEAYLGPEDQASHARFGPTPRARVMFGPGGRAYVYLCYGIHQMFNVVSGEDGDAGAVLVRALEPGAGLAADPALTRGPGKLTRALGLERGHTGTDLCSDATLYIAEGRAIAGEHIAEGARIGVDFAGSWAQAPLRFWIVDHPSVSRSRRPRS</sequence>
<evidence type="ECO:0000313" key="7">
    <source>
        <dbReference type="Proteomes" id="UP000001880"/>
    </source>
</evidence>
<dbReference type="EMBL" id="CP001804">
    <property type="protein sequence ID" value="ACY15210.1"/>
    <property type="molecule type" value="Genomic_DNA"/>
</dbReference>
<evidence type="ECO:0000256" key="4">
    <source>
        <dbReference type="ARBA" id="ARBA00023204"/>
    </source>
</evidence>
<keyword evidence="7" id="KW-1185">Reference proteome</keyword>
<evidence type="ECO:0000256" key="3">
    <source>
        <dbReference type="ARBA" id="ARBA00022801"/>
    </source>
</evidence>